<gene>
    <name evidence="2" type="ORF">SAMN06265371_11047</name>
</gene>
<keyword evidence="1" id="KW-0732">Signal</keyword>
<dbReference type="InterPro" id="IPR023614">
    <property type="entry name" value="Porin_dom_sf"/>
</dbReference>
<dbReference type="EMBL" id="FZNT01000010">
    <property type="protein sequence ID" value="SNR72724.1"/>
    <property type="molecule type" value="Genomic_DNA"/>
</dbReference>
<feature type="chain" id="PRO_5012444141" evidence="1">
    <location>
        <begin position="23"/>
        <end position="348"/>
    </location>
</feature>
<protein>
    <submittedName>
        <fullName evidence="2">Phosphate-selective porin O and P</fullName>
    </submittedName>
</protein>
<reference evidence="2 3" key="1">
    <citation type="submission" date="2017-06" db="EMBL/GenBank/DDBJ databases">
        <authorList>
            <person name="Kim H.J."/>
            <person name="Triplett B.A."/>
        </authorList>
    </citation>
    <scope>NUCLEOTIDE SEQUENCE [LARGE SCALE GENOMIC DNA]</scope>
    <source>
        <strain evidence="2 3">DSM 29150</strain>
    </source>
</reference>
<keyword evidence="3" id="KW-1185">Reference proteome</keyword>
<evidence type="ECO:0000256" key="1">
    <source>
        <dbReference type="SAM" id="SignalP"/>
    </source>
</evidence>
<dbReference type="Pfam" id="PF07396">
    <property type="entry name" value="Porin_O_P"/>
    <property type="match status" value="1"/>
</dbReference>
<name>A0A238YPY6_9FLAO</name>
<dbReference type="Proteomes" id="UP000198384">
    <property type="component" value="Unassembled WGS sequence"/>
</dbReference>
<dbReference type="InterPro" id="IPR010870">
    <property type="entry name" value="Porin_O/P"/>
</dbReference>
<dbReference type="AlphaFoldDB" id="A0A238YPY6"/>
<evidence type="ECO:0000313" key="2">
    <source>
        <dbReference type="EMBL" id="SNR72724.1"/>
    </source>
</evidence>
<evidence type="ECO:0000313" key="3">
    <source>
        <dbReference type="Proteomes" id="UP000198384"/>
    </source>
</evidence>
<dbReference type="SUPFAM" id="SSF56935">
    <property type="entry name" value="Porins"/>
    <property type="match status" value="1"/>
</dbReference>
<sequence length="348" mass="39298">MKTKIIYLFTIVLVLSSTSVFSQGCEDDLPATSTTGGAPKTSSLIFFGYIQPQFVAHFTEPSTNTFNFKRARFGVRGRANRSFSYYFSIESSDFISADGNMYLLDAFVTYDKYKWVKASLGSFKQPFSLENITACYGLMTIDRSIVVNQIVAPQRDYGLMLLGGDNTTKVRYRVALMNGRGLGVVDNNTKKDFIGNVVYTPFDFLNIGASFRYGYPNNNTQERSTYGFEFVADYEGFALQGEFIHDNGDYNRAAGGGCGSTPLELGDNRQGAYLMLSYMSKIKLQPVLKWEYFDADTDIKYLGYQEMLTIGANYFFNDKTRLQVNYQSISETPSVKNDALLFQMQIRF</sequence>
<dbReference type="Gene3D" id="2.40.160.10">
    <property type="entry name" value="Porin"/>
    <property type="match status" value="1"/>
</dbReference>
<dbReference type="PROSITE" id="PS51257">
    <property type="entry name" value="PROKAR_LIPOPROTEIN"/>
    <property type="match status" value="1"/>
</dbReference>
<organism evidence="2 3">
    <name type="scientific">Lutibacter agarilyticus</name>
    <dbReference type="NCBI Taxonomy" id="1109740"/>
    <lineage>
        <taxon>Bacteria</taxon>
        <taxon>Pseudomonadati</taxon>
        <taxon>Bacteroidota</taxon>
        <taxon>Flavobacteriia</taxon>
        <taxon>Flavobacteriales</taxon>
        <taxon>Flavobacteriaceae</taxon>
        <taxon>Lutibacter</taxon>
    </lineage>
</organism>
<dbReference type="OrthoDB" id="9807854at2"/>
<accession>A0A238YPY6</accession>
<dbReference type="RefSeq" id="WP_089382618.1">
    <property type="nucleotide sequence ID" value="NZ_FZNT01000010.1"/>
</dbReference>
<proteinExistence type="predicted"/>
<feature type="signal peptide" evidence="1">
    <location>
        <begin position="1"/>
        <end position="22"/>
    </location>
</feature>